<evidence type="ECO:0000256" key="9">
    <source>
        <dbReference type="ARBA" id="ARBA00049654"/>
    </source>
</evidence>
<dbReference type="OrthoDB" id="272357at2759"/>
<evidence type="ECO:0000256" key="1">
    <source>
        <dbReference type="ARBA" id="ARBA00022499"/>
    </source>
</evidence>
<evidence type="ECO:0000256" key="6">
    <source>
        <dbReference type="ARBA" id="ARBA00022833"/>
    </source>
</evidence>
<evidence type="ECO:0000256" key="10">
    <source>
        <dbReference type="ARBA" id="ARBA00061949"/>
    </source>
</evidence>
<dbReference type="SUPFAM" id="SSF144232">
    <property type="entry name" value="HIT/MYND zinc finger-like"/>
    <property type="match status" value="1"/>
</dbReference>
<dbReference type="AlphaFoldDB" id="A0A8B7BMC5"/>
<evidence type="ECO:0000313" key="16">
    <source>
        <dbReference type="Proteomes" id="UP000228380"/>
    </source>
</evidence>
<feature type="domain" description="HIT-type" evidence="15">
    <location>
        <begin position="20"/>
        <end position="54"/>
    </location>
</feature>
<reference evidence="17" key="2">
    <citation type="submission" date="2025-08" db="UniProtKB">
        <authorList>
            <consortium name="RefSeq"/>
        </authorList>
    </citation>
    <scope>IDENTIFICATION</scope>
    <source>
        <tissue evidence="17">Young leaves</tissue>
    </source>
</reference>
<evidence type="ECO:0000256" key="2">
    <source>
        <dbReference type="ARBA" id="ARBA00022517"/>
    </source>
</evidence>
<dbReference type="Pfam" id="PF04438">
    <property type="entry name" value="zf-HIT"/>
    <property type="match status" value="1"/>
</dbReference>
<keyword evidence="7" id="KW-0832">Ubl conjugation</keyword>
<evidence type="ECO:0000259" key="15">
    <source>
        <dbReference type="PROSITE" id="PS51083"/>
    </source>
</evidence>
<evidence type="ECO:0000256" key="14">
    <source>
        <dbReference type="SAM" id="MobiDB-lite"/>
    </source>
</evidence>
<dbReference type="PANTHER" id="PTHR13483:SF3">
    <property type="entry name" value="BOX C_D SNORNA PROTEIN 1"/>
    <property type="match status" value="1"/>
</dbReference>
<keyword evidence="3" id="KW-0597">Phosphoprotein</keyword>
<dbReference type="FunFam" id="3.30.60.190:FF:000001">
    <property type="entry name" value="box C/D snoRNA protein 1"/>
    <property type="match status" value="1"/>
</dbReference>
<comment type="function">
    <text evidence="8">Required for box C/D snoRNAs accumulation involved in snoRNA processing, snoRNA transport to the nucleolus and ribosome biogenesis.</text>
</comment>
<dbReference type="PANTHER" id="PTHR13483">
    <property type="entry name" value="BOX C_D SNORNA PROTEIN 1-RELATED"/>
    <property type="match status" value="1"/>
</dbReference>
<evidence type="ECO:0000256" key="5">
    <source>
        <dbReference type="ARBA" id="ARBA00022771"/>
    </source>
</evidence>
<dbReference type="Proteomes" id="UP000228380">
    <property type="component" value="Chromosome 14"/>
</dbReference>
<protein>
    <recommendedName>
        <fullName evidence="11">Box C/D snoRNA protein 1</fullName>
    </recommendedName>
    <alternativeName>
        <fullName evidence="12">Zinc finger HIT domain-containing protein 6</fullName>
    </alternativeName>
</protein>
<evidence type="ECO:0000256" key="11">
    <source>
        <dbReference type="ARBA" id="ARBA00068630"/>
    </source>
</evidence>
<dbReference type="GeneID" id="103701256"/>
<dbReference type="GO" id="GO:0000492">
    <property type="term" value="P:box C/D snoRNP assembly"/>
    <property type="evidence" value="ECO:0007669"/>
    <property type="project" value="TreeGrafter"/>
</dbReference>
<dbReference type="InterPro" id="IPR007529">
    <property type="entry name" value="Znf_HIT"/>
</dbReference>
<dbReference type="GO" id="GO:0000463">
    <property type="term" value="P:maturation of LSU-rRNA from tricistronic rRNA transcript (SSU-rRNA, 5.8S rRNA, LSU-rRNA)"/>
    <property type="evidence" value="ECO:0007669"/>
    <property type="project" value="TreeGrafter"/>
</dbReference>
<keyword evidence="6" id="KW-0862">Zinc</keyword>
<dbReference type="GO" id="GO:0008270">
    <property type="term" value="F:zinc ion binding"/>
    <property type="evidence" value="ECO:0007669"/>
    <property type="project" value="UniProtKB-UniRule"/>
</dbReference>
<keyword evidence="1" id="KW-1017">Isopeptide bond</keyword>
<dbReference type="GO" id="GO:0005634">
    <property type="term" value="C:nucleus"/>
    <property type="evidence" value="ECO:0007669"/>
    <property type="project" value="TreeGrafter"/>
</dbReference>
<evidence type="ECO:0000313" key="17">
    <source>
        <dbReference type="RefSeq" id="XP_008781476.2"/>
    </source>
</evidence>
<organism evidence="16 17">
    <name type="scientific">Phoenix dactylifera</name>
    <name type="common">Date palm</name>
    <dbReference type="NCBI Taxonomy" id="42345"/>
    <lineage>
        <taxon>Eukaryota</taxon>
        <taxon>Viridiplantae</taxon>
        <taxon>Streptophyta</taxon>
        <taxon>Embryophyta</taxon>
        <taxon>Tracheophyta</taxon>
        <taxon>Spermatophyta</taxon>
        <taxon>Magnoliopsida</taxon>
        <taxon>Liliopsida</taxon>
        <taxon>Arecaceae</taxon>
        <taxon>Coryphoideae</taxon>
        <taxon>Phoeniceae</taxon>
        <taxon>Phoenix</taxon>
    </lineage>
</organism>
<dbReference type="GO" id="GO:0070761">
    <property type="term" value="C:pre-snoRNP complex"/>
    <property type="evidence" value="ECO:0007669"/>
    <property type="project" value="TreeGrafter"/>
</dbReference>
<dbReference type="CDD" id="cd23023">
    <property type="entry name" value="zf-HIT_BCD1"/>
    <property type="match status" value="1"/>
</dbReference>
<evidence type="ECO:0000256" key="4">
    <source>
        <dbReference type="ARBA" id="ARBA00022723"/>
    </source>
</evidence>
<feature type="region of interest" description="Disordered" evidence="14">
    <location>
        <begin position="400"/>
        <end position="440"/>
    </location>
</feature>
<keyword evidence="2" id="KW-0690">Ribosome biogenesis</keyword>
<keyword evidence="16" id="KW-1185">Reference proteome</keyword>
<dbReference type="Pfam" id="PF25790">
    <property type="entry name" value="BCD1"/>
    <property type="match status" value="1"/>
</dbReference>
<gene>
    <name evidence="17" type="primary">LOC103701256</name>
</gene>
<dbReference type="InterPro" id="IPR051639">
    <property type="entry name" value="BCD1"/>
</dbReference>
<proteinExistence type="inferred from homology"/>
<sequence length="440" mass="50408">MAEPEALPNPDPKTKKPALCEECGSNPWKYRCPGCSLRTCSLPCVKSHKQRTSCTGKRNRTEFVPLSQFDDDRLISDYNFLEETKRVADSARRMLAEFREGFRFNKMPVRLRLLRNAAYRRRIRLLILPPGMSKREKNQSRYDQRKNCISWTLEWRFHLTDIILIDHSVGENVSLSSVIEKHLAPSPWNNQLRPFCNVHLDDLKFFLRKNAKGIKSPFRQLNIKAPVGLQLKDSIIVEYPVIYVFLPSHCYNFEVEKDMRSFSKNEKPLDSPGSNQIPKGTLFREEEIEEGEMLSDTKVVDLRDHKILEPCNNTQIPKNVTISEKEVICPSRQMSGAVAEDLKPISSGKCGANVEESNRHSSSGANLKNFPEEEIFDFQQEMKDAYSDLIGEINPDDFLCLDGGYGEEDESEERRKNPLGSGGELFMEEALEEGEIPTPN</sequence>
<dbReference type="InterPro" id="IPR057721">
    <property type="entry name" value="BCD1_alpha/beta"/>
</dbReference>
<evidence type="ECO:0000256" key="8">
    <source>
        <dbReference type="ARBA" id="ARBA00049598"/>
    </source>
</evidence>
<comment type="similarity">
    <text evidence="9">Belongs to the BCD1 family.</text>
</comment>
<evidence type="ECO:0000256" key="3">
    <source>
        <dbReference type="ARBA" id="ARBA00022553"/>
    </source>
</evidence>
<evidence type="ECO:0000256" key="7">
    <source>
        <dbReference type="ARBA" id="ARBA00022843"/>
    </source>
</evidence>
<dbReference type="GO" id="GO:0048254">
    <property type="term" value="P:snoRNA localization"/>
    <property type="evidence" value="ECO:0007669"/>
    <property type="project" value="TreeGrafter"/>
</dbReference>
<evidence type="ECO:0000256" key="12">
    <source>
        <dbReference type="ARBA" id="ARBA00077531"/>
    </source>
</evidence>
<dbReference type="Gene3D" id="3.30.60.190">
    <property type="match status" value="1"/>
</dbReference>
<dbReference type="RefSeq" id="XP_008781476.2">
    <property type="nucleotide sequence ID" value="XM_008783254.3"/>
</dbReference>
<evidence type="ECO:0000256" key="13">
    <source>
        <dbReference type="PROSITE-ProRule" id="PRU00453"/>
    </source>
</evidence>
<name>A0A8B7BMC5_PHODC</name>
<keyword evidence="4" id="KW-0479">Metal-binding</keyword>
<reference evidence="16" key="1">
    <citation type="journal article" date="2019" name="Nat. Commun.">
        <title>Genome-wide association mapping of date palm fruit traits.</title>
        <authorList>
            <person name="Hazzouri K.M."/>
            <person name="Gros-Balthazard M."/>
            <person name="Flowers J.M."/>
            <person name="Copetti D."/>
            <person name="Lemansour A."/>
            <person name="Lebrun M."/>
            <person name="Masmoudi K."/>
            <person name="Ferrand S."/>
            <person name="Dhar M.I."/>
            <person name="Fresquez Z.A."/>
            <person name="Rosas U."/>
            <person name="Zhang J."/>
            <person name="Talag J."/>
            <person name="Lee S."/>
            <person name="Kudrna D."/>
            <person name="Powell R.F."/>
            <person name="Leitch I.J."/>
            <person name="Krueger R.R."/>
            <person name="Wing R.A."/>
            <person name="Amiri K.M.A."/>
            <person name="Purugganan M.D."/>
        </authorList>
    </citation>
    <scope>NUCLEOTIDE SEQUENCE [LARGE SCALE GENOMIC DNA]</scope>
    <source>
        <strain evidence="16">cv. Khalas</strain>
    </source>
</reference>
<dbReference type="KEGG" id="pda:103701256"/>
<feature type="compositionally biased region" description="Acidic residues" evidence="14">
    <location>
        <begin position="426"/>
        <end position="440"/>
    </location>
</feature>
<keyword evidence="5 13" id="KW-0863">Zinc-finger</keyword>
<comment type="subunit">
    <text evidence="10">Interacts with FBL, SNU13, NOP58, NUFIP1, RUVBL1, RUVBL2 and TAF9. Interacts (via HIT-type zinc finger) with the RUVBL1/RUVBL2 complex in the presence of ADP.</text>
</comment>
<dbReference type="PROSITE" id="PS51083">
    <property type="entry name" value="ZF_HIT"/>
    <property type="match status" value="1"/>
</dbReference>
<accession>A0A8B7BMC5</accession>